<accession>A0AAN6W302</accession>
<dbReference type="AlphaFoldDB" id="A0AAN6W302"/>
<comment type="caution">
    <text evidence="2">The sequence shown here is derived from an EMBL/GenBank/DDBJ whole genome shotgun (WGS) entry which is preliminary data.</text>
</comment>
<reference evidence="2" key="1">
    <citation type="journal article" date="2023" name="Mol. Phylogenet. Evol.">
        <title>Genome-scale phylogeny and comparative genomics of the fungal order Sordariales.</title>
        <authorList>
            <person name="Hensen N."/>
            <person name="Bonometti L."/>
            <person name="Westerberg I."/>
            <person name="Brannstrom I.O."/>
            <person name="Guillou S."/>
            <person name="Cros-Aarteil S."/>
            <person name="Calhoun S."/>
            <person name="Haridas S."/>
            <person name="Kuo A."/>
            <person name="Mondo S."/>
            <person name="Pangilinan J."/>
            <person name="Riley R."/>
            <person name="LaButti K."/>
            <person name="Andreopoulos B."/>
            <person name="Lipzen A."/>
            <person name="Chen C."/>
            <person name="Yan M."/>
            <person name="Daum C."/>
            <person name="Ng V."/>
            <person name="Clum A."/>
            <person name="Steindorff A."/>
            <person name="Ohm R.A."/>
            <person name="Martin F."/>
            <person name="Silar P."/>
            <person name="Natvig D.O."/>
            <person name="Lalanne C."/>
            <person name="Gautier V."/>
            <person name="Ament-Velasquez S.L."/>
            <person name="Kruys A."/>
            <person name="Hutchinson M.I."/>
            <person name="Powell A.J."/>
            <person name="Barry K."/>
            <person name="Miller A.N."/>
            <person name="Grigoriev I.V."/>
            <person name="Debuchy R."/>
            <person name="Gladieux P."/>
            <person name="Hiltunen Thoren M."/>
            <person name="Johannesson H."/>
        </authorList>
    </citation>
    <scope>NUCLEOTIDE SEQUENCE</scope>
    <source>
        <strain evidence="2">CBS 892.96</strain>
    </source>
</reference>
<evidence type="ECO:0000256" key="1">
    <source>
        <dbReference type="SAM" id="SignalP"/>
    </source>
</evidence>
<reference evidence="2" key="2">
    <citation type="submission" date="2023-05" db="EMBL/GenBank/DDBJ databases">
        <authorList>
            <consortium name="Lawrence Berkeley National Laboratory"/>
            <person name="Steindorff A."/>
            <person name="Hensen N."/>
            <person name="Bonometti L."/>
            <person name="Westerberg I."/>
            <person name="Brannstrom I.O."/>
            <person name="Guillou S."/>
            <person name="Cros-Aarteil S."/>
            <person name="Calhoun S."/>
            <person name="Haridas S."/>
            <person name="Kuo A."/>
            <person name="Mondo S."/>
            <person name="Pangilinan J."/>
            <person name="Riley R."/>
            <person name="Labutti K."/>
            <person name="Andreopoulos B."/>
            <person name="Lipzen A."/>
            <person name="Chen C."/>
            <person name="Yanf M."/>
            <person name="Daum C."/>
            <person name="Ng V."/>
            <person name="Clum A."/>
            <person name="Ohm R."/>
            <person name="Martin F."/>
            <person name="Silar P."/>
            <person name="Natvig D."/>
            <person name="Lalanne C."/>
            <person name="Gautier V."/>
            <person name="Ament-Velasquez S.L."/>
            <person name="Kruys A."/>
            <person name="Hutchinson M.I."/>
            <person name="Powell A.J."/>
            <person name="Barry K."/>
            <person name="Miller A.N."/>
            <person name="Grigoriev I.V."/>
            <person name="Debuchy R."/>
            <person name="Gladieux P."/>
            <person name="Thoren M.H."/>
            <person name="Johannesson H."/>
        </authorList>
    </citation>
    <scope>NUCLEOTIDE SEQUENCE</scope>
    <source>
        <strain evidence="2">CBS 892.96</strain>
    </source>
</reference>
<evidence type="ECO:0000313" key="2">
    <source>
        <dbReference type="EMBL" id="KAK4174065.1"/>
    </source>
</evidence>
<keyword evidence="1" id="KW-0732">Signal</keyword>
<dbReference type="Proteomes" id="UP001302321">
    <property type="component" value="Unassembled WGS sequence"/>
</dbReference>
<keyword evidence="3" id="KW-1185">Reference proteome</keyword>
<evidence type="ECO:0000313" key="3">
    <source>
        <dbReference type="Proteomes" id="UP001302321"/>
    </source>
</evidence>
<organism evidence="2 3">
    <name type="scientific">Triangularia setosa</name>
    <dbReference type="NCBI Taxonomy" id="2587417"/>
    <lineage>
        <taxon>Eukaryota</taxon>
        <taxon>Fungi</taxon>
        <taxon>Dikarya</taxon>
        <taxon>Ascomycota</taxon>
        <taxon>Pezizomycotina</taxon>
        <taxon>Sordariomycetes</taxon>
        <taxon>Sordariomycetidae</taxon>
        <taxon>Sordariales</taxon>
        <taxon>Podosporaceae</taxon>
        <taxon>Triangularia</taxon>
    </lineage>
</organism>
<name>A0AAN6W302_9PEZI</name>
<gene>
    <name evidence="2" type="ORF">QBC36DRAFT_47703</name>
</gene>
<protein>
    <submittedName>
        <fullName evidence="2">Uncharacterized protein</fullName>
    </submittedName>
</protein>
<feature type="signal peptide" evidence="1">
    <location>
        <begin position="1"/>
        <end position="21"/>
    </location>
</feature>
<proteinExistence type="predicted"/>
<sequence length="148" mass="17023">MEATFQLTDIVFLSLLLLAFASVPNLLNLKSSTLSGKSARGDQRQDYLRYIGRSHERLHRKNNVLAKEEDAIDCEHYRPLICIGEYISPQKVWLMISPFSQRCNTHSHCFLFCHLLFPKALPARFHPGAHRLELCAHQPSSENCYLPE</sequence>
<feature type="chain" id="PRO_5042867265" evidence="1">
    <location>
        <begin position="22"/>
        <end position="148"/>
    </location>
</feature>
<dbReference type="EMBL" id="MU866303">
    <property type="protein sequence ID" value="KAK4174065.1"/>
    <property type="molecule type" value="Genomic_DNA"/>
</dbReference>